<sequence>MYLLSLELISSLASLATVVISISSLAYWLGKKFGEIDSRFREVDRRFVEIDKRFQQIDERFREIDKRFVELEERLNRRIGEVEERLNRRIDEVEKKLGGRIDEMDARLGRVEKELSELRTRLDGIDSKLRRLGEAFTNYQEFLMRYLVHEGVLRREAAEVITTEARGVMRLATMNPLTKEEWMRIKELLDKSEKEDLTIEEAYELLNLARKVVHEYGEYPEAWKLHMYAAMMVGFAWKKQREKEEKEKKEEKK</sequence>
<dbReference type="EMBL" id="CP002098">
    <property type="protein sequence ID" value="ADM27459.1"/>
    <property type="molecule type" value="Genomic_DNA"/>
</dbReference>
<keyword evidence="2" id="KW-0812">Transmembrane</keyword>
<organism evidence="3 4">
    <name type="scientific">Ignisphaera aggregans (strain DSM 17230 / JCM 13409 / AQ1.S1)</name>
    <dbReference type="NCBI Taxonomy" id="583356"/>
    <lineage>
        <taxon>Archaea</taxon>
        <taxon>Thermoproteota</taxon>
        <taxon>Thermoprotei</taxon>
        <taxon>Desulfurococcales</taxon>
        <taxon>Desulfurococcaceae</taxon>
        <taxon>Ignisphaera</taxon>
    </lineage>
</organism>
<dbReference type="Gene3D" id="1.20.5.2280">
    <property type="match status" value="1"/>
</dbReference>
<dbReference type="BioCyc" id="IAGG583356:GHAH-625-MONOMER"/>
<dbReference type="HOGENOM" id="CLU_084123_0_0_2"/>
<dbReference type="SUPFAM" id="SSF57997">
    <property type="entry name" value="Tropomyosin"/>
    <property type="match status" value="1"/>
</dbReference>
<feature type="transmembrane region" description="Helical" evidence="2">
    <location>
        <begin position="12"/>
        <end position="30"/>
    </location>
</feature>
<dbReference type="AlphaFoldDB" id="E0SSI7"/>
<keyword evidence="2" id="KW-0472">Membrane</keyword>
<dbReference type="STRING" id="583356.Igag_0625"/>
<gene>
    <name evidence="3" type="ordered locus">Igag_0625</name>
</gene>
<reference evidence="3 4" key="1">
    <citation type="journal article" date="2010" name="Stand. Genomic Sci.">
        <title>Complete genome sequence of Ignisphaera aggregans type strain (AQ1.S1).</title>
        <authorList>
            <person name="Goker M."/>
            <person name="Held B."/>
            <person name="Lapidus A."/>
            <person name="Nolan M."/>
            <person name="Spring S."/>
            <person name="Yasawong M."/>
            <person name="Lucas S."/>
            <person name="Glavina Del Rio T."/>
            <person name="Tice H."/>
            <person name="Cheng J.F."/>
            <person name="Goodwin L."/>
            <person name="Tapia R."/>
            <person name="Pitluck S."/>
            <person name="Liolios K."/>
            <person name="Ivanova N."/>
            <person name="Mavromatis K."/>
            <person name="Mikhailova N."/>
            <person name="Pati A."/>
            <person name="Chen A."/>
            <person name="Palaniappan K."/>
            <person name="Brambilla E."/>
            <person name="Land M."/>
            <person name="Hauser L."/>
            <person name="Chang Y.J."/>
            <person name="Jeffries C.D."/>
            <person name="Brettin T."/>
            <person name="Detter J.C."/>
            <person name="Han C."/>
            <person name="Rohde M."/>
            <person name="Sikorski J."/>
            <person name="Woyke T."/>
            <person name="Bristow J."/>
            <person name="Eisen J.A."/>
            <person name="Markowitz V."/>
            <person name="Hugenholtz P."/>
            <person name="Kyrpides N.C."/>
            <person name="Klenk H.P."/>
        </authorList>
    </citation>
    <scope>NUCLEOTIDE SEQUENCE [LARGE SCALE GENOMIC DNA]</scope>
    <source>
        <strain evidence="4">DSM 17230 / JCM 13409 / AQ1.S1</strain>
    </source>
</reference>
<dbReference type="KEGG" id="iag:Igag_0625"/>
<evidence type="ECO:0000313" key="4">
    <source>
        <dbReference type="Proteomes" id="UP000001304"/>
    </source>
</evidence>
<evidence type="ECO:0000313" key="3">
    <source>
        <dbReference type="EMBL" id="ADM27459.1"/>
    </source>
</evidence>
<proteinExistence type="predicted"/>
<name>E0SSI7_IGNAA</name>
<evidence type="ECO:0000256" key="1">
    <source>
        <dbReference type="SAM" id="Coils"/>
    </source>
</evidence>
<protein>
    <submittedName>
        <fullName evidence="3">Uncharacterized protein</fullName>
    </submittedName>
</protein>
<feature type="coiled-coil region" evidence="1">
    <location>
        <begin position="72"/>
        <end position="128"/>
    </location>
</feature>
<evidence type="ECO:0000256" key="2">
    <source>
        <dbReference type="SAM" id="Phobius"/>
    </source>
</evidence>
<dbReference type="Proteomes" id="UP000001304">
    <property type="component" value="Chromosome"/>
</dbReference>
<keyword evidence="1" id="KW-0175">Coiled coil</keyword>
<accession>E0SSI7</accession>
<dbReference type="Gene3D" id="3.90.20.10">
    <property type="match status" value="1"/>
</dbReference>
<keyword evidence="4" id="KW-1185">Reference proteome</keyword>
<keyword evidence="2" id="KW-1133">Transmembrane helix</keyword>